<accession>A0A6C0BK90</accession>
<dbReference type="AlphaFoldDB" id="A0A6C0BK90"/>
<dbReference type="SUPFAM" id="SSF53448">
    <property type="entry name" value="Nucleotide-diphospho-sugar transferases"/>
    <property type="match status" value="1"/>
</dbReference>
<evidence type="ECO:0000313" key="1">
    <source>
        <dbReference type="EMBL" id="QHS92171.1"/>
    </source>
</evidence>
<reference evidence="1" key="1">
    <citation type="journal article" date="2020" name="Nature">
        <title>Giant virus diversity and host interactions through global metagenomics.</title>
        <authorList>
            <person name="Schulz F."/>
            <person name="Roux S."/>
            <person name="Paez-Espino D."/>
            <person name="Jungbluth S."/>
            <person name="Walsh D.A."/>
            <person name="Denef V.J."/>
            <person name="McMahon K.D."/>
            <person name="Konstantinidis K.T."/>
            <person name="Eloe-Fadrosh E.A."/>
            <person name="Kyrpides N.C."/>
            <person name="Woyke T."/>
        </authorList>
    </citation>
    <scope>NUCLEOTIDE SEQUENCE</scope>
    <source>
        <strain evidence="1">GVMAG-M-3300013285-6</strain>
    </source>
</reference>
<name>A0A6C0BK90_9ZZZZ</name>
<sequence length="234" mass="27244">MSWPDQIDKVYLIVHPLKEKERFERLIENCLRVGIPRERLTIIPVCWGSELTSELIFSVYDPYLQRPCNCFTFKGRSLTRAEISLGLNFYSAVRSAIEQKTRYAITLESDVYLRDDFVSRLADLWKDLEGRTWDYVSLGEGIGTRPPDRQMSSMYAETKAFAPPHQLVFRCTDSMLFNTDYLRKIAGTFIPFREIIDWEMNFQMLVHRGTALWADPPLCEQGTCFNRMVSSLPS</sequence>
<organism evidence="1">
    <name type="scientific">viral metagenome</name>
    <dbReference type="NCBI Taxonomy" id="1070528"/>
    <lineage>
        <taxon>unclassified sequences</taxon>
        <taxon>metagenomes</taxon>
        <taxon>organismal metagenomes</taxon>
    </lineage>
</organism>
<dbReference type="InterPro" id="IPR029044">
    <property type="entry name" value="Nucleotide-diphossugar_trans"/>
</dbReference>
<dbReference type="EMBL" id="MN739171">
    <property type="protein sequence ID" value="QHS92171.1"/>
    <property type="molecule type" value="Genomic_DNA"/>
</dbReference>
<proteinExistence type="predicted"/>
<protein>
    <recommendedName>
        <fullName evidence="2">Glycosyltransferase</fullName>
    </recommendedName>
</protein>
<evidence type="ECO:0008006" key="2">
    <source>
        <dbReference type="Google" id="ProtNLM"/>
    </source>
</evidence>